<protein>
    <recommendedName>
        <fullName evidence="2">Protein kinase domain-containing protein</fullName>
    </recommendedName>
</protein>
<feature type="repeat" description="ANK" evidence="1">
    <location>
        <begin position="685"/>
        <end position="717"/>
    </location>
</feature>
<evidence type="ECO:0000259" key="2">
    <source>
        <dbReference type="PROSITE" id="PS50011"/>
    </source>
</evidence>
<dbReference type="Gene3D" id="1.10.510.10">
    <property type="entry name" value="Transferase(Phosphotransferase) domain 1"/>
    <property type="match status" value="1"/>
</dbReference>
<evidence type="ECO:0000313" key="3">
    <source>
        <dbReference type="EMBL" id="KAG4410794.1"/>
    </source>
</evidence>
<name>A0A8H7SWK3_9HELO</name>
<dbReference type="PANTHER" id="PTHR24359:SF1">
    <property type="entry name" value="INHIBITOR OF NUCLEAR FACTOR KAPPA-B KINASE EPSILON SUBUNIT HOMOLOG 1-RELATED"/>
    <property type="match status" value="1"/>
</dbReference>
<dbReference type="PROSITE" id="PS50297">
    <property type="entry name" value="ANK_REP_REGION"/>
    <property type="match status" value="1"/>
</dbReference>
<dbReference type="GO" id="GO:0005524">
    <property type="term" value="F:ATP binding"/>
    <property type="evidence" value="ECO:0007669"/>
    <property type="project" value="InterPro"/>
</dbReference>
<dbReference type="PROSITE" id="PS50088">
    <property type="entry name" value="ANK_REPEAT"/>
    <property type="match status" value="1"/>
</dbReference>
<organism evidence="3 4">
    <name type="scientific">Cadophora malorum</name>
    <dbReference type="NCBI Taxonomy" id="108018"/>
    <lineage>
        <taxon>Eukaryota</taxon>
        <taxon>Fungi</taxon>
        <taxon>Dikarya</taxon>
        <taxon>Ascomycota</taxon>
        <taxon>Pezizomycotina</taxon>
        <taxon>Leotiomycetes</taxon>
        <taxon>Helotiales</taxon>
        <taxon>Ploettnerulaceae</taxon>
        <taxon>Cadophora</taxon>
    </lineage>
</organism>
<dbReference type="SUPFAM" id="SSF48403">
    <property type="entry name" value="Ankyrin repeat"/>
    <property type="match status" value="2"/>
</dbReference>
<dbReference type="PROSITE" id="PS00108">
    <property type="entry name" value="PROTEIN_KINASE_ST"/>
    <property type="match status" value="1"/>
</dbReference>
<accession>A0A8H7SWK3</accession>
<dbReference type="SMART" id="SM00248">
    <property type="entry name" value="ANK"/>
    <property type="match status" value="7"/>
</dbReference>
<dbReference type="EMBL" id="JAFJYH010000585">
    <property type="protein sequence ID" value="KAG4410794.1"/>
    <property type="molecule type" value="Genomic_DNA"/>
</dbReference>
<dbReference type="InterPro" id="IPR002110">
    <property type="entry name" value="Ankyrin_rpt"/>
</dbReference>
<reference evidence="3" key="1">
    <citation type="submission" date="2021-02" db="EMBL/GenBank/DDBJ databases">
        <title>Genome sequence Cadophora malorum strain M34.</title>
        <authorList>
            <person name="Stefanovic E."/>
            <person name="Vu D."/>
            <person name="Scully C."/>
            <person name="Dijksterhuis J."/>
            <person name="Roader J."/>
            <person name="Houbraken J."/>
        </authorList>
    </citation>
    <scope>NUCLEOTIDE SEQUENCE</scope>
    <source>
        <strain evidence="3">M34</strain>
    </source>
</reference>
<dbReference type="InterPro" id="IPR011009">
    <property type="entry name" value="Kinase-like_dom_sf"/>
</dbReference>
<feature type="domain" description="Protein kinase" evidence="2">
    <location>
        <begin position="44"/>
        <end position="402"/>
    </location>
</feature>
<dbReference type="Pfam" id="PF00069">
    <property type="entry name" value="Pkinase"/>
    <property type="match status" value="1"/>
</dbReference>
<dbReference type="Proteomes" id="UP000664132">
    <property type="component" value="Unassembled WGS sequence"/>
</dbReference>
<gene>
    <name evidence="3" type="ORF">IFR04_016070</name>
</gene>
<keyword evidence="4" id="KW-1185">Reference proteome</keyword>
<dbReference type="InterPro" id="IPR036770">
    <property type="entry name" value="Ankyrin_rpt-contain_sf"/>
</dbReference>
<proteinExistence type="predicted"/>
<dbReference type="Pfam" id="PF12796">
    <property type="entry name" value="Ank_2"/>
    <property type="match status" value="1"/>
</dbReference>
<evidence type="ECO:0000256" key="1">
    <source>
        <dbReference type="PROSITE-ProRule" id="PRU00023"/>
    </source>
</evidence>
<keyword evidence="1" id="KW-0040">ANK repeat</keyword>
<dbReference type="PROSITE" id="PS50011">
    <property type="entry name" value="PROTEIN_KINASE_DOM"/>
    <property type="match status" value="1"/>
</dbReference>
<dbReference type="OrthoDB" id="3253298at2759"/>
<sequence length="1406" mass="157538">MADFTTTYREIDSETVYSGRRKDAPLVDGPASFLALVVKLGVPVLTRRQLGGGGVYSAGGGLSFSVSRTLTGITLRKGVDWANKVPHNWFDNVAVPSNDDEVVKIKGYIIKRIVLSRRQRDRDSSKGDEDVETFAATTTEIRILANKAVRQSRNIVALIGLSWTTREAFGRFLPEVLLEGATHGSLSQYLRVSMHRLSFRDKALILLDIVSGLGFLHENGIVHCDVKPSNILICDCSDRRSLGLLDMKPYIVKLCDFGCSIILSDYTETHQFQLKIGTPGWMAPEMKQGSPLDTQTLFKTDMYSLGHVAAVVAVGTRLPLEVAPKAPVDSNSASEHSDLDPTRIIDPVLSLLVDMGKGRDVNDLKESQLTLFSEIISHTLQFKPSDRADAADIYRLCKHHLLSEVREFHSEKDAEYLKSMLPRCPGKPLTTAFGADELFTVTVPELAALVLNGYVDDDGNIIEKVKSHLIKAIACGNDVAMSGAINVLQAMGQELPGDSQLRVLQRFQDLAFRAQGIAETKSLFFPLAFDTPRISKLPTGAACFPFVHRQAINEKLVGIRSWARECKQDFADYLTSRDYRHALYTVVLRILENHGIISSHPNRGPFFDSVVERYIYNPDVTFDILDPREQDIFVREVIGRDLLEKPVEFGLTLLQLSVCRGDFLIVRTLLEESLGADTNAYGKTPSWTPLWLACFLGYHDIATMLIQHGADITCQDLLQGITVLHLLSQFSSRDEVEGIGYQALAAGVDVNTGFVVGKEQQDNVTPLLASMLTFDFSGGEAAKFLLDNGASPLYFTTSYSEAYNLPVSPLSLCILNMDKALIESILSTDFLSWPKVSRISSVRVAQAVGAQLMRTKTCFRAMLETGKNYNNLQSILQEVVGWVESRIFYWKPDWSPIGFAYDIDRVDIMKLLLKIDRGTSLDIEDAGASMNILEQCVIRHNFRCVKALVRHGADVLGSTRMKDDALSLVFGGDQMDTAGIFDTLIVTGGSEELVIAEALRVKYHLSHDRVQPFPPNCTTLMGALLVWSNAYGYGRLDQVRYLLSLRPKPKFQLPSGVNLFQLALMITDGTDAAEQIELIRLLLNAYPDMENLTRGLRHMLPPLLQAATGTNLEVIRLLEDHVRTMHPGKTLPYNYLHHRAESTDGSPAMMTMLDACSLAIQDRGLVDINYGYGPRQQGDRKRKGDIKLSLVDQLTRHKDRKEIFTYLREKGAQFWYEIDGYFIGARIELMTSVSTRNLYAFLQKTTMKYSLGPWIHKVAEDDMALLAWFPGTSSLAAQYQLFRVLELMWSENSLRLCASDFAFPSADASRQINRYLSTRVEQKKGWGRTYGENPPYTSTNCLEPWIVKQDEDKGVDFVKYIRPGRIWTSDEVEELTYSVFREWDEEFGERDRAMISELQAAVMSYF</sequence>
<dbReference type="InterPro" id="IPR008271">
    <property type="entry name" value="Ser/Thr_kinase_AS"/>
</dbReference>
<dbReference type="PANTHER" id="PTHR24359">
    <property type="entry name" value="SERINE/THREONINE-PROTEIN KINASE SBK1"/>
    <property type="match status" value="1"/>
</dbReference>
<dbReference type="Gene3D" id="1.25.40.20">
    <property type="entry name" value="Ankyrin repeat-containing domain"/>
    <property type="match status" value="2"/>
</dbReference>
<dbReference type="GO" id="GO:0004674">
    <property type="term" value="F:protein serine/threonine kinase activity"/>
    <property type="evidence" value="ECO:0007669"/>
    <property type="project" value="TreeGrafter"/>
</dbReference>
<comment type="caution">
    <text evidence="3">The sequence shown here is derived from an EMBL/GenBank/DDBJ whole genome shotgun (WGS) entry which is preliminary data.</text>
</comment>
<dbReference type="InterPro" id="IPR000719">
    <property type="entry name" value="Prot_kinase_dom"/>
</dbReference>
<evidence type="ECO:0000313" key="4">
    <source>
        <dbReference type="Proteomes" id="UP000664132"/>
    </source>
</evidence>
<dbReference type="SMART" id="SM00220">
    <property type="entry name" value="S_TKc"/>
    <property type="match status" value="1"/>
</dbReference>
<dbReference type="SUPFAM" id="SSF56112">
    <property type="entry name" value="Protein kinase-like (PK-like)"/>
    <property type="match status" value="1"/>
</dbReference>